<evidence type="ECO:0008006" key="3">
    <source>
        <dbReference type="Google" id="ProtNLM"/>
    </source>
</evidence>
<reference evidence="1 2" key="1">
    <citation type="submission" date="2019-06" db="EMBL/GenBank/DDBJ databases">
        <title>A chromosomal-level reference genome of Carpinus fangiana (Coryloideae, Betulaceae).</title>
        <authorList>
            <person name="Yang X."/>
            <person name="Wang Z."/>
            <person name="Zhang L."/>
            <person name="Hao G."/>
            <person name="Liu J."/>
            <person name="Yang Y."/>
        </authorList>
    </citation>
    <scope>NUCLEOTIDE SEQUENCE [LARGE SCALE GENOMIC DNA]</scope>
    <source>
        <strain evidence="1">Cfa_2016G</strain>
        <tissue evidence="1">Leaf</tissue>
    </source>
</reference>
<proteinExistence type="predicted"/>
<name>A0A5N6RB19_9ROSI</name>
<sequence>MAASGFLSSIPKKLLILAAFALLVFSFLGNALLSPICQGKCEDLPDCNGFCQRSGFQGGICYPPLYQYCCCRK</sequence>
<organism evidence="1 2">
    <name type="scientific">Carpinus fangiana</name>
    <dbReference type="NCBI Taxonomy" id="176857"/>
    <lineage>
        <taxon>Eukaryota</taxon>
        <taxon>Viridiplantae</taxon>
        <taxon>Streptophyta</taxon>
        <taxon>Embryophyta</taxon>
        <taxon>Tracheophyta</taxon>
        <taxon>Spermatophyta</taxon>
        <taxon>Magnoliopsida</taxon>
        <taxon>eudicotyledons</taxon>
        <taxon>Gunneridae</taxon>
        <taxon>Pentapetalae</taxon>
        <taxon>rosids</taxon>
        <taxon>fabids</taxon>
        <taxon>Fagales</taxon>
        <taxon>Betulaceae</taxon>
        <taxon>Carpinus</taxon>
    </lineage>
</organism>
<dbReference type="EMBL" id="CM017326">
    <property type="protein sequence ID" value="KAE8076213.1"/>
    <property type="molecule type" value="Genomic_DNA"/>
</dbReference>
<evidence type="ECO:0000313" key="2">
    <source>
        <dbReference type="Proteomes" id="UP000327013"/>
    </source>
</evidence>
<accession>A0A5N6RB19</accession>
<evidence type="ECO:0000313" key="1">
    <source>
        <dbReference type="EMBL" id="KAE8076213.1"/>
    </source>
</evidence>
<gene>
    <name evidence="1" type="ORF">FH972_014877</name>
</gene>
<dbReference type="Proteomes" id="UP000327013">
    <property type="component" value="Chromosome 6"/>
</dbReference>
<keyword evidence="2" id="KW-1185">Reference proteome</keyword>
<protein>
    <recommendedName>
        <fullName evidence="3">Knottin scorpion toxin-like domain-containing protein</fullName>
    </recommendedName>
</protein>
<dbReference type="AlphaFoldDB" id="A0A5N6RB19"/>
<dbReference type="OrthoDB" id="1722366at2759"/>